<dbReference type="FunFam" id="3.90.1150.10:FF:000275">
    <property type="entry name" value="kynurenine--oxoglutarate transaminase 1"/>
    <property type="match status" value="1"/>
</dbReference>
<dbReference type="InterPro" id="IPR015422">
    <property type="entry name" value="PyrdxlP-dep_Trfase_small"/>
</dbReference>
<evidence type="ECO:0000256" key="8">
    <source>
        <dbReference type="ARBA" id="ARBA00023239"/>
    </source>
</evidence>
<evidence type="ECO:0000313" key="12">
    <source>
        <dbReference type="EMBL" id="CAI8035358.1"/>
    </source>
</evidence>
<dbReference type="InterPro" id="IPR015424">
    <property type="entry name" value="PyrdxlP-dep_Trfase"/>
</dbReference>
<evidence type="ECO:0000256" key="4">
    <source>
        <dbReference type="ARBA" id="ARBA00022576"/>
    </source>
</evidence>
<evidence type="ECO:0000256" key="9">
    <source>
        <dbReference type="ARBA" id="ARBA00024016"/>
    </source>
</evidence>
<dbReference type="GO" id="GO:0070189">
    <property type="term" value="P:kynurenine metabolic process"/>
    <property type="evidence" value="ECO:0007669"/>
    <property type="project" value="UniProtKB-ARBA"/>
</dbReference>
<dbReference type="GO" id="GO:0016212">
    <property type="term" value="F:kynurenine-oxoglutarate transaminase activity"/>
    <property type="evidence" value="ECO:0007669"/>
    <property type="project" value="UniProtKB-ARBA"/>
</dbReference>
<dbReference type="Gene3D" id="3.40.640.10">
    <property type="entry name" value="Type I PLP-dependent aspartate aminotransferase-like (Major domain)"/>
    <property type="match status" value="1"/>
</dbReference>
<evidence type="ECO:0000256" key="2">
    <source>
        <dbReference type="ARBA" id="ARBA00007441"/>
    </source>
</evidence>
<evidence type="ECO:0000313" key="13">
    <source>
        <dbReference type="Proteomes" id="UP001174909"/>
    </source>
</evidence>
<comment type="catalytic activity">
    <reaction evidence="10">
        <text>an S-substituted L-cysteine + H2O = a thiol + pyruvate + NH4(+)</text>
        <dbReference type="Rhea" id="RHEA:18121"/>
        <dbReference type="ChEBI" id="CHEBI:15361"/>
        <dbReference type="ChEBI" id="CHEBI:15377"/>
        <dbReference type="ChEBI" id="CHEBI:28938"/>
        <dbReference type="ChEBI" id="CHEBI:29256"/>
        <dbReference type="ChEBI" id="CHEBI:58717"/>
        <dbReference type="EC" id="4.4.1.13"/>
    </reaction>
    <physiologicalReaction direction="left-to-right" evidence="10">
        <dbReference type="Rhea" id="RHEA:18122"/>
    </physiologicalReaction>
</comment>
<keyword evidence="4" id="KW-0032">Aminotransferase</keyword>
<dbReference type="FunFam" id="3.90.1150.10:FF:000021">
    <property type="entry name" value="Kynurenine--oxoglutarate transaminase 3"/>
    <property type="match status" value="1"/>
</dbReference>
<dbReference type="PANTHER" id="PTHR43807">
    <property type="entry name" value="FI04487P"/>
    <property type="match status" value="1"/>
</dbReference>
<dbReference type="InterPro" id="IPR015421">
    <property type="entry name" value="PyrdxlP-dep_Trfase_major"/>
</dbReference>
<dbReference type="GO" id="GO:0030170">
    <property type="term" value="F:pyridoxal phosphate binding"/>
    <property type="evidence" value="ECO:0007669"/>
    <property type="project" value="InterPro"/>
</dbReference>
<dbReference type="EMBL" id="CASHTH010002795">
    <property type="protein sequence ID" value="CAI8035358.1"/>
    <property type="molecule type" value="Genomic_DNA"/>
</dbReference>
<dbReference type="GO" id="GO:0005739">
    <property type="term" value="C:mitochondrion"/>
    <property type="evidence" value="ECO:0007669"/>
    <property type="project" value="TreeGrafter"/>
</dbReference>
<sequence length="457" mass="51369">MLSSRLCRRLQRVVQWRSVGCVSTRRVHCSTQLRMASGKLQPAKRATGHGKNLWVEFVALAMETKAINLGQGMPDFGPPQHLIDALCDCSQEAKNNQYTRSQGHVRLVTALANMYSRLMGRQLNPMTDVVVSMGAYSILSHAINAFLEEGDEIILVEPFFDCYQPMAKIAGAKTVFVPLRPQGQYAGHSKDWVLDPGELEAAFSPKTKMIIVNNPNNPLGKLFTTEELTVVAELCKRYDVICLMDEVYEWLTYSGTKHVRMATLPGMWERTITVGSAGKTFSATGWKMGWGIGPEHLVKHMQTMHANTGYCYPTLLQEAVARALEVETARLGQPDCYFTQLAVDTERKRDEIAEVLREVGLEPIIPDSGYFMMADTTPLGIKFDSGNDEPYDFQFTKWMTREKGVATIPPSAFFSPANKHLVEKFVRFCFIKDDATLQAAYAKLREWAKELKSEKKT</sequence>
<dbReference type="InterPro" id="IPR051326">
    <property type="entry name" value="Kynurenine-oxoglutarate_AT"/>
</dbReference>
<dbReference type="Gene3D" id="3.90.1150.10">
    <property type="entry name" value="Aspartate Aminotransferase, domain 1"/>
    <property type="match status" value="1"/>
</dbReference>
<evidence type="ECO:0000256" key="1">
    <source>
        <dbReference type="ARBA" id="ARBA00001933"/>
    </source>
</evidence>
<evidence type="ECO:0000256" key="7">
    <source>
        <dbReference type="ARBA" id="ARBA00022990"/>
    </source>
</evidence>
<dbReference type="Proteomes" id="UP001174909">
    <property type="component" value="Unassembled WGS sequence"/>
</dbReference>
<proteinExistence type="inferred from homology"/>
<comment type="similarity">
    <text evidence="2">Belongs to the class-I pyridoxal-phosphate-dependent aminotransferase family.</text>
</comment>
<keyword evidence="8" id="KW-0456">Lyase</keyword>
<comment type="caution">
    <text evidence="12">The sequence shown here is derived from an EMBL/GenBank/DDBJ whole genome shotgun (WGS) entry which is preliminary data.</text>
</comment>
<keyword evidence="6" id="KW-0663">Pyridoxal phosphate</keyword>
<name>A0AA35SU29_GEOBA</name>
<evidence type="ECO:0000256" key="10">
    <source>
        <dbReference type="ARBA" id="ARBA00049325"/>
    </source>
</evidence>
<evidence type="ECO:0000256" key="5">
    <source>
        <dbReference type="ARBA" id="ARBA00022679"/>
    </source>
</evidence>
<keyword evidence="7" id="KW-0007">Acetylation</keyword>
<evidence type="ECO:0000256" key="3">
    <source>
        <dbReference type="ARBA" id="ARBA00011738"/>
    </source>
</evidence>
<dbReference type="PANTHER" id="PTHR43807:SF20">
    <property type="entry name" value="FI04487P"/>
    <property type="match status" value="1"/>
</dbReference>
<organism evidence="12 13">
    <name type="scientific">Geodia barretti</name>
    <name type="common">Barrett's horny sponge</name>
    <dbReference type="NCBI Taxonomy" id="519541"/>
    <lineage>
        <taxon>Eukaryota</taxon>
        <taxon>Metazoa</taxon>
        <taxon>Porifera</taxon>
        <taxon>Demospongiae</taxon>
        <taxon>Heteroscleromorpha</taxon>
        <taxon>Tetractinellida</taxon>
        <taxon>Astrophorina</taxon>
        <taxon>Geodiidae</taxon>
        <taxon>Geodia</taxon>
    </lineage>
</organism>
<dbReference type="AlphaFoldDB" id="A0AA35SU29"/>
<protein>
    <submittedName>
        <fullName evidence="12">Kynurenine--oxoglutarate transaminase 3</fullName>
    </submittedName>
</protein>
<dbReference type="SUPFAM" id="SSF53383">
    <property type="entry name" value="PLP-dependent transferases"/>
    <property type="match status" value="1"/>
</dbReference>
<keyword evidence="13" id="KW-1185">Reference proteome</keyword>
<dbReference type="CDD" id="cd00609">
    <property type="entry name" value="AAT_like"/>
    <property type="match status" value="1"/>
</dbReference>
<dbReference type="GO" id="GO:0047804">
    <property type="term" value="F:cysteine-S-conjugate beta-lyase activity"/>
    <property type="evidence" value="ECO:0007669"/>
    <property type="project" value="UniProtKB-EC"/>
</dbReference>
<dbReference type="InterPro" id="IPR004839">
    <property type="entry name" value="Aminotransferase_I/II_large"/>
</dbReference>
<comment type="pathway">
    <text evidence="9">Amino-acid degradation; L-kynurenine degradation; kynurenate from L-kynurenine: step 1/2.</text>
</comment>
<comment type="subunit">
    <text evidence="3">Homodimer.</text>
</comment>
<dbReference type="FunFam" id="3.40.640.10:FF:000024">
    <property type="entry name" value="Kynurenine--oxoglutarate transaminase 3"/>
    <property type="match status" value="1"/>
</dbReference>
<feature type="domain" description="Aminotransferase class I/classII large" evidence="11">
    <location>
        <begin position="65"/>
        <end position="442"/>
    </location>
</feature>
<accession>A0AA35SU29</accession>
<comment type="cofactor">
    <cofactor evidence="1">
        <name>pyridoxal 5'-phosphate</name>
        <dbReference type="ChEBI" id="CHEBI:597326"/>
    </cofactor>
</comment>
<reference evidence="12" key="1">
    <citation type="submission" date="2023-03" db="EMBL/GenBank/DDBJ databases">
        <authorList>
            <person name="Steffen K."/>
            <person name="Cardenas P."/>
        </authorList>
    </citation>
    <scope>NUCLEOTIDE SEQUENCE</scope>
</reference>
<evidence type="ECO:0000256" key="6">
    <source>
        <dbReference type="ARBA" id="ARBA00022898"/>
    </source>
</evidence>
<keyword evidence="5" id="KW-0808">Transferase</keyword>
<evidence type="ECO:0000259" key="11">
    <source>
        <dbReference type="Pfam" id="PF00155"/>
    </source>
</evidence>
<gene>
    <name evidence="12" type="ORF">GBAR_LOCUS19857</name>
</gene>
<dbReference type="Pfam" id="PF00155">
    <property type="entry name" value="Aminotran_1_2"/>
    <property type="match status" value="1"/>
</dbReference>